<evidence type="ECO:0000313" key="3">
    <source>
        <dbReference type="Proteomes" id="UP000606786"/>
    </source>
</evidence>
<evidence type="ECO:0000313" key="2">
    <source>
        <dbReference type="EMBL" id="CAD6992875.1"/>
    </source>
</evidence>
<evidence type="ECO:0000256" key="1">
    <source>
        <dbReference type="SAM" id="MobiDB-lite"/>
    </source>
</evidence>
<gene>
    <name evidence="2" type="ORF">CCAP1982_LOCUS1710</name>
</gene>
<feature type="region of interest" description="Disordered" evidence="1">
    <location>
        <begin position="1"/>
        <end position="32"/>
    </location>
</feature>
<organism evidence="2 3">
    <name type="scientific">Ceratitis capitata</name>
    <name type="common">Mediterranean fruit fly</name>
    <name type="synonym">Tephritis capitata</name>
    <dbReference type="NCBI Taxonomy" id="7213"/>
    <lineage>
        <taxon>Eukaryota</taxon>
        <taxon>Metazoa</taxon>
        <taxon>Ecdysozoa</taxon>
        <taxon>Arthropoda</taxon>
        <taxon>Hexapoda</taxon>
        <taxon>Insecta</taxon>
        <taxon>Pterygota</taxon>
        <taxon>Neoptera</taxon>
        <taxon>Endopterygota</taxon>
        <taxon>Diptera</taxon>
        <taxon>Brachycera</taxon>
        <taxon>Muscomorpha</taxon>
        <taxon>Tephritoidea</taxon>
        <taxon>Tephritidae</taxon>
        <taxon>Ceratitis</taxon>
        <taxon>Ceratitis</taxon>
    </lineage>
</organism>
<feature type="compositionally biased region" description="Polar residues" evidence="1">
    <location>
        <begin position="1"/>
        <end position="17"/>
    </location>
</feature>
<feature type="non-terminal residue" evidence="2">
    <location>
        <position position="207"/>
    </location>
</feature>
<comment type="caution">
    <text evidence="2">The sequence shown here is derived from an EMBL/GenBank/DDBJ whole genome shotgun (WGS) entry which is preliminary data.</text>
</comment>
<protein>
    <submittedName>
        <fullName evidence="2">(Mediterranean fruit fly) hypothetical protein</fullName>
    </submittedName>
</protein>
<keyword evidence="3" id="KW-1185">Reference proteome</keyword>
<dbReference type="AlphaFoldDB" id="A0A811U6I9"/>
<sequence>NSEQRTAKQPTNNNFNKQQQQQQHQHQQQQPAHTIIKSTTMLAKRLKTELMQTATHSSENNKWDWFLLICKGNARRNERGRSIEVVRAASKAFEGPIDENSVLLLLQLCCLLKQQLPPPPPPPRPPSATDSRFHTNGALASIALFRTILMAQLLLYSANAPACTLEICYPQYKALRPFFLSYASPLWPGLSSHPSSHPSICCVCLAG</sequence>
<dbReference type="Proteomes" id="UP000606786">
    <property type="component" value="Unassembled WGS sequence"/>
</dbReference>
<dbReference type="EMBL" id="CAJHJT010000001">
    <property type="protein sequence ID" value="CAD6992875.1"/>
    <property type="molecule type" value="Genomic_DNA"/>
</dbReference>
<proteinExistence type="predicted"/>
<accession>A0A811U6I9</accession>
<name>A0A811U6I9_CERCA</name>
<feature type="compositionally biased region" description="Low complexity" evidence="1">
    <location>
        <begin position="18"/>
        <end position="30"/>
    </location>
</feature>
<reference evidence="2" key="1">
    <citation type="submission" date="2020-11" db="EMBL/GenBank/DDBJ databases">
        <authorList>
            <person name="Whitehead M."/>
        </authorList>
    </citation>
    <scope>NUCLEOTIDE SEQUENCE</scope>
    <source>
        <strain evidence="2">EGII</strain>
    </source>
</reference>